<dbReference type="OrthoDB" id="360540at2759"/>
<dbReference type="Proteomes" id="UP000230069">
    <property type="component" value="Unassembled WGS sequence"/>
</dbReference>
<evidence type="ECO:0000313" key="1">
    <source>
        <dbReference type="EMBL" id="PIA26154.1"/>
    </source>
</evidence>
<organism evidence="1 2">
    <name type="scientific">Aquilegia coerulea</name>
    <name type="common">Rocky mountain columbine</name>
    <dbReference type="NCBI Taxonomy" id="218851"/>
    <lineage>
        <taxon>Eukaryota</taxon>
        <taxon>Viridiplantae</taxon>
        <taxon>Streptophyta</taxon>
        <taxon>Embryophyta</taxon>
        <taxon>Tracheophyta</taxon>
        <taxon>Spermatophyta</taxon>
        <taxon>Magnoliopsida</taxon>
        <taxon>Ranunculales</taxon>
        <taxon>Ranunculaceae</taxon>
        <taxon>Thalictroideae</taxon>
        <taxon>Aquilegia</taxon>
    </lineage>
</organism>
<gene>
    <name evidence="1" type="ORF">AQUCO_09600013v1</name>
</gene>
<keyword evidence="2" id="KW-1185">Reference proteome</keyword>
<dbReference type="AlphaFoldDB" id="A0A2G5C4C4"/>
<accession>A0A2G5C4C4</accession>
<name>A0A2G5C4C4_AQUCA</name>
<sequence length="68" mass="7854">MCCFPITWNTSGEKEEKNRTPRMTTVTYASVPCAILISYAVCVDELAGFSKSFKNSFFLYVRIWKYIP</sequence>
<proteinExistence type="predicted"/>
<dbReference type="EMBL" id="KZ305113">
    <property type="protein sequence ID" value="PIA26154.1"/>
    <property type="molecule type" value="Genomic_DNA"/>
</dbReference>
<dbReference type="InParanoid" id="A0A2G5C4C4"/>
<evidence type="ECO:0000313" key="2">
    <source>
        <dbReference type="Proteomes" id="UP000230069"/>
    </source>
</evidence>
<protein>
    <submittedName>
        <fullName evidence="1">Uncharacterized protein</fullName>
    </submittedName>
</protein>
<reference evidence="1 2" key="1">
    <citation type="submission" date="2017-09" db="EMBL/GenBank/DDBJ databases">
        <title>WGS assembly of Aquilegia coerulea Goldsmith.</title>
        <authorList>
            <person name="Hodges S."/>
            <person name="Kramer E."/>
            <person name="Nordborg M."/>
            <person name="Tomkins J."/>
            <person name="Borevitz J."/>
            <person name="Derieg N."/>
            <person name="Yan J."/>
            <person name="Mihaltcheva S."/>
            <person name="Hayes R.D."/>
            <person name="Rokhsar D."/>
        </authorList>
    </citation>
    <scope>NUCLEOTIDE SEQUENCE [LARGE SCALE GENOMIC DNA]</scope>
    <source>
        <strain evidence="2">cv. Goldsmith</strain>
    </source>
</reference>